<keyword evidence="1" id="KW-0812">Transmembrane</keyword>
<name>A0ABQ2DR19_9MICC</name>
<dbReference type="EMBL" id="BMKX01000007">
    <property type="protein sequence ID" value="GGJ67117.1"/>
    <property type="molecule type" value="Genomic_DNA"/>
</dbReference>
<feature type="transmembrane region" description="Helical" evidence="1">
    <location>
        <begin position="28"/>
        <end position="48"/>
    </location>
</feature>
<protein>
    <submittedName>
        <fullName evidence="2">Uncharacterized protein</fullName>
    </submittedName>
</protein>
<keyword evidence="3" id="KW-1185">Reference proteome</keyword>
<evidence type="ECO:0000313" key="3">
    <source>
        <dbReference type="Proteomes" id="UP000606115"/>
    </source>
</evidence>
<evidence type="ECO:0000313" key="2">
    <source>
        <dbReference type="EMBL" id="GGJ67117.1"/>
    </source>
</evidence>
<evidence type="ECO:0000256" key="1">
    <source>
        <dbReference type="SAM" id="Phobius"/>
    </source>
</evidence>
<accession>A0ABQ2DR19</accession>
<keyword evidence="1" id="KW-0472">Membrane</keyword>
<gene>
    <name evidence="2" type="ORF">GCM10007173_27450</name>
</gene>
<comment type="caution">
    <text evidence="2">The sequence shown here is derived from an EMBL/GenBank/DDBJ whole genome shotgun (WGS) entry which is preliminary data.</text>
</comment>
<proteinExistence type="predicted"/>
<feature type="transmembrane region" description="Helical" evidence="1">
    <location>
        <begin position="60"/>
        <end position="76"/>
    </location>
</feature>
<reference evidence="3" key="1">
    <citation type="journal article" date="2019" name="Int. J. Syst. Evol. Microbiol.">
        <title>The Global Catalogue of Microorganisms (GCM) 10K type strain sequencing project: providing services to taxonomists for standard genome sequencing and annotation.</title>
        <authorList>
            <consortium name="The Broad Institute Genomics Platform"/>
            <consortium name="The Broad Institute Genome Sequencing Center for Infectious Disease"/>
            <person name="Wu L."/>
            <person name="Ma J."/>
        </authorList>
    </citation>
    <scope>NUCLEOTIDE SEQUENCE [LARGE SCALE GENOMIC DNA]</scope>
    <source>
        <strain evidence="3">CGMCC 1.3685</strain>
    </source>
</reference>
<dbReference type="Proteomes" id="UP000606115">
    <property type="component" value="Unassembled WGS sequence"/>
</dbReference>
<keyword evidence="1" id="KW-1133">Transmembrane helix</keyword>
<feature type="transmembrane region" description="Helical" evidence="1">
    <location>
        <begin position="82"/>
        <end position="101"/>
    </location>
</feature>
<sequence length="125" mass="13784">MDRNEKFATFSGSVVTGLTLVFCLSPTFWIICFGSLLLIVSFSLLAKFEGLWGPTTAKHWFYILPMVLAPTLGGLLRETNYALWLGALVALAGGFATNFLVRRYPPFMSPPQETETAETANSISR</sequence>
<organism evidence="2 3">
    <name type="scientific">Glutamicibacter ardleyensis</name>
    <dbReference type="NCBI Taxonomy" id="225894"/>
    <lineage>
        <taxon>Bacteria</taxon>
        <taxon>Bacillati</taxon>
        <taxon>Actinomycetota</taxon>
        <taxon>Actinomycetes</taxon>
        <taxon>Micrococcales</taxon>
        <taxon>Micrococcaceae</taxon>
        <taxon>Glutamicibacter</taxon>
    </lineage>
</organism>